<name>A0ABV0TUY4_9TELE</name>
<keyword evidence="2" id="KW-1185">Reference proteome</keyword>
<dbReference type="Proteomes" id="UP001482620">
    <property type="component" value="Unassembled WGS sequence"/>
</dbReference>
<organism evidence="1 2">
    <name type="scientific">Ilyodon furcidens</name>
    <name type="common">goldbreast splitfin</name>
    <dbReference type="NCBI Taxonomy" id="33524"/>
    <lineage>
        <taxon>Eukaryota</taxon>
        <taxon>Metazoa</taxon>
        <taxon>Chordata</taxon>
        <taxon>Craniata</taxon>
        <taxon>Vertebrata</taxon>
        <taxon>Euteleostomi</taxon>
        <taxon>Actinopterygii</taxon>
        <taxon>Neopterygii</taxon>
        <taxon>Teleostei</taxon>
        <taxon>Neoteleostei</taxon>
        <taxon>Acanthomorphata</taxon>
        <taxon>Ovalentaria</taxon>
        <taxon>Atherinomorphae</taxon>
        <taxon>Cyprinodontiformes</taxon>
        <taxon>Goodeidae</taxon>
        <taxon>Ilyodon</taxon>
    </lineage>
</organism>
<gene>
    <name evidence="1" type="ORF">ILYODFUR_015665</name>
</gene>
<comment type="caution">
    <text evidence="1">The sequence shown here is derived from an EMBL/GenBank/DDBJ whole genome shotgun (WGS) entry which is preliminary data.</text>
</comment>
<dbReference type="EMBL" id="JAHRIQ010047726">
    <property type="protein sequence ID" value="MEQ2236725.1"/>
    <property type="molecule type" value="Genomic_DNA"/>
</dbReference>
<evidence type="ECO:0000313" key="2">
    <source>
        <dbReference type="Proteomes" id="UP001482620"/>
    </source>
</evidence>
<sequence>MMLPPRFAVFVVFHIAFAHWRVFTTNYAAEKFSVHTLLILKVLTEAAAIIHLHFSVSLSREEAEERQRRSRHDGWGRPTRASWLIRSKCLCRLTDRPPDLTFAKVCRGHWWGAEGGSACHHR</sequence>
<accession>A0ABV0TUY4</accession>
<reference evidence="1 2" key="1">
    <citation type="submission" date="2021-06" db="EMBL/GenBank/DDBJ databases">
        <authorList>
            <person name="Palmer J.M."/>
        </authorList>
    </citation>
    <scope>NUCLEOTIDE SEQUENCE [LARGE SCALE GENOMIC DNA]</scope>
    <source>
        <strain evidence="2">if_2019</strain>
        <tissue evidence="1">Muscle</tissue>
    </source>
</reference>
<evidence type="ECO:0008006" key="3">
    <source>
        <dbReference type="Google" id="ProtNLM"/>
    </source>
</evidence>
<proteinExistence type="predicted"/>
<evidence type="ECO:0000313" key="1">
    <source>
        <dbReference type="EMBL" id="MEQ2236725.1"/>
    </source>
</evidence>
<protein>
    <recommendedName>
        <fullName evidence="3">Secreted protein</fullName>
    </recommendedName>
</protein>